<dbReference type="RefSeq" id="WP_068614406.1">
    <property type="nucleotide sequence ID" value="NZ_CP016268.1"/>
</dbReference>
<dbReference type="PANTHER" id="PTHR42637">
    <property type="entry name" value="TRNA-(MS[2]IO[6]A)-HYDROXYLASE"/>
    <property type="match status" value="1"/>
</dbReference>
<evidence type="ECO:0000313" key="2">
    <source>
        <dbReference type="Proteomes" id="UP000092695"/>
    </source>
</evidence>
<dbReference type="STRING" id="1548547.BA177_06485"/>
<dbReference type="EMBL" id="CP016268">
    <property type="protein sequence ID" value="ANO50902.1"/>
    <property type="molecule type" value="Genomic_DNA"/>
</dbReference>
<dbReference type="GO" id="GO:0006400">
    <property type="term" value="P:tRNA modification"/>
    <property type="evidence" value="ECO:0007669"/>
    <property type="project" value="InterPro"/>
</dbReference>
<sequence>MVVDNLVPENISDFLQVATPVAWLEEAGERLPELLLDHANCELKAASSALGIVYRYPERDKLVWRMSRLAREELRHFEQVRQLLADRNIAYARLSASRYAGTLHECVRREEPLRLLDTLIVGALIEARSCERFAALIPRLPDDIARFYRGLLASEARHFEQYLGFAREECDVSEADLSARIDELRALENGIVCEPDTLFRFHSGVPGATNG</sequence>
<reference evidence="1 2" key="1">
    <citation type="submission" date="2016-06" db="EMBL/GenBank/DDBJ databases">
        <title>Complete genome sequence of a deep-branching marine Gamma Proteobacterium Woeseia oceani type strain XK5.</title>
        <authorList>
            <person name="Mu D."/>
            <person name="Du Z."/>
        </authorList>
    </citation>
    <scope>NUCLEOTIDE SEQUENCE [LARGE SCALE GENOMIC DNA]</scope>
    <source>
        <strain evidence="1 2">XK5</strain>
    </source>
</reference>
<dbReference type="CDD" id="cd07910">
    <property type="entry name" value="MiaE"/>
    <property type="match status" value="1"/>
</dbReference>
<dbReference type="Gene3D" id="1.20.1260.10">
    <property type="match status" value="1"/>
</dbReference>
<dbReference type="PANTHER" id="PTHR42637:SF1">
    <property type="entry name" value="TRNA 2-(METHYLSULFANYL)-N(6)-ISOPENTENYLADENOSINE(37) HYDROXYLASE"/>
    <property type="match status" value="1"/>
</dbReference>
<dbReference type="KEGG" id="woc:BA177_06485"/>
<protein>
    <submittedName>
        <fullName evidence="1">tRNA hydroxylase</fullName>
    </submittedName>
</protein>
<name>A0A193LEG7_9GAMM</name>
<proteinExistence type="predicted"/>
<dbReference type="InterPro" id="IPR009078">
    <property type="entry name" value="Ferritin-like_SF"/>
</dbReference>
<dbReference type="Pfam" id="PF06175">
    <property type="entry name" value="MiaE"/>
    <property type="match status" value="1"/>
</dbReference>
<organism evidence="1 2">
    <name type="scientific">Woeseia oceani</name>
    <dbReference type="NCBI Taxonomy" id="1548547"/>
    <lineage>
        <taxon>Bacteria</taxon>
        <taxon>Pseudomonadati</taxon>
        <taxon>Pseudomonadota</taxon>
        <taxon>Gammaproteobacteria</taxon>
        <taxon>Woeseiales</taxon>
        <taxon>Woeseiaceae</taxon>
        <taxon>Woeseia</taxon>
    </lineage>
</organism>
<dbReference type="InterPro" id="IPR010386">
    <property type="entry name" value="tRNA-Hydrxlase_MiaE"/>
</dbReference>
<gene>
    <name evidence="1" type="ORF">BA177_06485</name>
</gene>
<dbReference type="AlphaFoldDB" id="A0A193LEG7"/>
<dbReference type="InterPro" id="IPR012347">
    <property type="entry name" value="Ferritin-like"/>
</dbReference>
<dbReference type="GO" id="GO:0045301">
    <property type="term" value="F:tRNA 2-(methylsulfanyl)-N(6)-isopentenyladenosine(37) hydroxylase activity"/>
    <property type="evidence" value="ECO:0007669"/>
    <property type="project" value="InterPro"/>
</dbReference>
<dbReference type="SUPFAM" id="SSF47240">
    <property type="entry name" value="Ferritin-like"/>
    <property type="match status" value="1"/>
</dbReference>
<evidence type="ECO:0000313" key="1">
    <source>
        <dbReference type="EMBL" id="ANO50902.1"/>
    </source>
</evidence>
<dbReference type="OrthoDB" id="9802518at2"/>
<dbReference type="Proteomes" id="UP000092695">
    <property type="component" value="Chromosome"/>
</dbReference>
<dbReference type="PIRSF" id="PIRSF020736">
    <property type="entry name" value="MiaE"/>
    <property type="match status" value="1"/>
</dbReference>
<keyword evidence="2" id="KW-1185">Reference proteome</keyword>
<accession>A0A193LEG7</accession>